<evidence type="ECO:0000313" key="3">
    <source>
        <dbReference type="Proteomes" id="UP000029917"/>
    </source>
</evidence>
<dbReference type="AlphaFoldDB" id="A0A099F368"/>
<comment type="caution">
    <text evidence="2">The sequence shown here is derived from an EMBL/GenBank/DDBJ whole genome shotgun (WGS) entry which is preliminary data.</text>
</comment>
<feature type="domain" description="PAS fold-4" evidence="1">
    <location>
        <begin position="47"/>
        <end position="144"/>
    </location>
</feature>
<accession>A0A099F368</accession>
<dbReference type="Proteomes" id="UP000029917">
    <property type="component" value="Unassembled WGS sequence"/>
</dbReference>
<dbReference type="InterPro" id="IPR013656">
    <property type="entry name" value="PAS_4"/>
</dbReference>
<dbReference type="OrthoDB" id="7773694at2"/>
<proteinExistence type="predicted"/>
<evidence type="ECO:0000313" key="2">
    <source>
        <dbReference type="EMBL" id="KGJ04681.1"/>
    </source>
</evidence>
<dbReference type="SUPFAM" id="SSF55785">
    <property type="entry name" value="PYP-like sensor domain (PAS domain)"/>
    <property type="match status" value="1"/>
</dbReference>
<dbReference type="Pfam" id="PF08448">
    <property type="entry name" value="PAS_4"/>
    <property type="match status" value="1"/>
</dbReference>
<dbReference type="InterPro" id="IPR035965">
    <property type="entry name" value="PAS-like_dom_sf"/>
</dbReference>
<keyword evidence="3" id="KW-1185">Reference proteome</keyword>
<reference evidence="2 3" key="2">
    <citation type="submission" date="2014-10" db="EMBL/GenBank/DDBJ databases">
        <title>Paracoccus sanguinis sp. nov., isolated from clinical specimens of New York State patients.</title>
        <authorList>
            <person name="Mingle L.A."/>
            <person name="Cole J.A."/>
            <person name="Lapierre P."/>
            <person name="Musser K.A."/>
        </authorList>
    </citation>
    <scope>NUCLEOTIDE SEQUENCE [LARGE SCALE GENOMIC DNA]</scope>
    <source>
        <strain evidence="2 3">HAMBI 3106</strain>
    </source>
</reference>
<dbReference type="CDD" id="cd00130">
    <property type="entry name" value="PAS"/>
    <property type="match status" value="1"/>
</dbReference>
<protein>
    <recommendedName>
        <fullName evidence="1">PAS fold-4 domain-containing protein</fullName>
    </recommendedName>
</protein>
<name>A0A099F368_9RHOB</name>
<dbReference type="InterPro" id="IPR000014">
    <property type="entry name" value="PAS"/>
</dbReference>
<dbReference type="EMBL" id="JRKS01000040">
    <property type="protein sequence ID" value="KGJ04681.1"/>
    <property type="molecule type" value="Genomic_DNA"/>
</dbReference>
<dbReference type="RefSeq" id="WP_036720486.1">
    <property type="nucleotide sequence ID" value="NZ_JRKS01000040.1"/>
</dbReference>
<reference evidence="2 3" key="1">
    <citation type="submission" date="2014-09" db="EMBL/GenBank/DDBJ databases">
        <authorList>
            <person name="McGinnis J.M."/>
            <person name="Wolfgang W.J."/>
        </authorList>
    </citation>
    <scope>NUCLEOTIDE SEQUENCE [LARGE SCALE GENOMIC DNA]</scope>
    <source>
        <strain evidence="2 3">HAMBI 3106</strain>
    </source>
</reference>
<gene>
    <name evidence="2" type="ORF">IC63_11840</name>
</gene>
<evidence type="ECO:0000259" key="1">
    <source>
        <dbReference type="Pfam" id="PF08448"/>
    </source>
</evidence>
<sequence>MLPLPDTRSDLSVPPAALQAGLTGALPQRRPDPEDGDASLALALMRSVVQPVILMDPDGRVTQMNPVAQALLLPDGAAPPQGRFWWQMWAHADGLSLRRALADAAGGDTVAITLDCRRAIASHATLVPVEDSQGRVAKVLCVLRAR</sequence>
<organism evidence="2 3">
    <name type="scientific">Paracoccus sphaerophysae</name>
    <dbReference type="NCBI Taxonomy" id="690417"/>
    <lineage>
        <taxon>Bacteria</taxon>
        <taxon>Pseudomonadati</taxon>
        <taxon>Pseudomonadota</taxon>
        <taxon>Alphaproteobacteria</taxon>
        <taxon>Rhodobacterales</taxon>
        <taxon>Paracoccaceae</taxon>
        <taxon>Paracoccus</taxon>
    </lineage>
</organism>
<dbReference type="Gene3D" id="3.30.450.20">
    <property type="entry name" value="PAS domain"/>
    <property type="match status" value="1"/>
</dbReference>